<dbReference type="EMBL" id="JACGWJ010000022">
    <property type="protein sequence ID" value="KAL0329229.1"/>
    <property type="molecule type" value="Genomic_DNA"/>
</dbReference>
<gene>
    <name evidence="2" type="ORF">Sradi_4909600</name>
</gene>
<reference evidence="2" key="2">
    <citation type="journal article" date="2024" name="Plant">
        <title>Genomic evolution and insights into agronomic trait innovations of Sesamum species.</title>
        <authorList>
            <person name="Miao H."/>
            <person name="Wang L."/>
            <person name="Qu L."/>
            <person name="Liu H."/>
            <person name="Sun Y."/>
            <person name="Le M."/>
            <person name="Wang Q."/>
            <person name="Wei S."/>
            <person name="Zheng Y."/>
            <person name="Lin W."/>
            <person name="Duan Y."/>
            <person name="Cao H."/>
            <person name="Xiong S."/>
            <person name="Wang X."/>
            <person name="Wei L."/>
            <person name="Li C."/>
            <person name="Ma Q."/>
            <person name="Ju M."/>
            <person name="Zhao R."/>
            <person name="Li G."/>
            <person name="Mu C."/>
            <person name="Tian Q."/>
            <person name="Mei H."/>
            <person name="Zhang T."/>
            <person name="Gao T."/>
            <person name="Zhang H."/>
        </authorList>
    </citation>
    <scope>NUCLEOTIDE SEQUENCE</scope>
    <source>
        <strain evidence="2">G02</strain>
    </source>
</reference>
<feature type="compositionally biased region" description="Polar residues" evidence="1">
    <location>
        <begin position="31"/>
        <end position="50"/>
    </location>
</feature>
<feature type="region of interest" description="Disordered" evidence="1">
    <location>
        <begin position="31"/>
        <end position="74"/>
    </location>
</feature>
<evidence type="ECO:0000313" key="2">
    <source>
        <dbReference type="EMBL" id="KAL0329229.1"/>
    </source>
</evidence>
<evidence type="ECO:0000256" key="1">
    <source>
        <dbReference type="SAM" id="MobiDB-lite"/>
    </source>
</evidence>
<name>A0AAW2MED8_SESRA</name>
<reference evidence="2" key="1">
    <citation type="submission" date="2020-06" db="EMBL/GenBank/DDBJ databases">
        <authorList>
            <person name="Li T."/>
            <person name="Hu X."/>
            <person name="Zhang T."/>
            <person name="Song X."/>
            <person name="Zhang H."/>
            <person name="Dai N."/>
            <person name="Sheng W."/>
            <person name="Hou X."/>
            <person name="Wei L."/>
        </authorList>
    </citation>
    <scope>NUCLEOTIDE SEQUENCE</scope>
    <source>
        <strain evidence="2">G02</strain>
        <tissue evidence="2">Leaf</tissue>
    </source>
</reference>
<proteinExistence type="predicted"/>
<comment type="caution">
    <text evidence="2">The sequence shown here is derived from an EMBL/GenBank/DDBJ whole genome shotgun (WGS) entry which is preliminary data.</text>
</comment>
<protein>
    <submittedName>
        <fullName evidence="2">Uncharacterized protein</fullName>
    </submittedName>
</protein>
<sequence length="74" mass="8152">MPLSLPRPDMEDRRVRLEMMMVDMMAMIKSMQANTSNVSPSQPSISTNTPSQPPLDFATPDNDDIDLADKGDGV</sequence>
<organism evidence="2">
    <name type="scientific">Sesamum radiatum</name>
    <name type="common">Black benniseed</name>
    <dbReference type="NCBI Taxonomy" id="300843"/>
    <lineage>
        <taxon>Eukaryota</taxon>
        <taxon>Viridiplantae</taxon>
        <taxon>Streptophyta</taxon>
        <taxon>Embryophyta</taxon>
        <taxon>Tracheophyta</taxon>
        <taxon>Spermatophyta</taxon>
        <taxon>Magnoliopsida</taxon>
        <taxon>eudicotyledons</taxon>
        <taxon>Gunneridae</taxon>
        <taxon>Pentapetalae</taxon>
        <taxon>asterids</taxon>
        <taxon>lamiids</taxon>
        <taxon>Lamiales</taxon>
        <taxon>Pedaliaceae</taxon>
        <taxon>Sesamum</taxon>
    </lineage>
</organism>
<dbReference type="AlphaFoldDB" id="A0AAW2MED8"/>
<accession>A0AAW2MED8</accession>